<comment type="caution">
    <text evidence="1">The sequence shown here is derived from an EMBL/GenBank/DDBJ whole genome shotgun (WGS) entry which is preliminary data.</text>
</comment>
<reference evidence="1" key="2">
    <citation type="submission" date="2020-09" db="EMBL/GenBank/DDBJ databases">
        <authorList>
            <person name="Sun Q."/>
            <person name="Zhou Y."/>
        </authorList>
    </citation>
    <scope>NUCLEOTIDE SEQUENCE</scope>
    <source>
        <strain evidence="1">CGMCC 1.15794</strain>
    </source>
</reference>
<dbReference type="NCBIfam" id="TIGR01869">
    <property type="entry name" value="casC_Cse4"/>
    <property type="match status" value="1"/>
</dbReference>
<evidence type="ECO:0000313" key="1">
    <source>
        <dbReference type="EMBL" id="GGH51518.1"/>
    </source>
</evidence>
<keyword evidence="2" id="KW-1185">Reference proteome</keyword>
<sequence length="379" mass="40769">MTRTIVDISILQTLPPSNINRDDTGSPKTAVYGGVRRARVSSQAWKRATRLAFDSLLDRGHLGTRTKRVIELVADRVRKKEESISDERAQELATLAFAAAGIKVSKPRGSTPEHELPAEAGYLLFLSARQIDRLAELCVEANGAPDAAAHLKASGIKKTLDEHHSVDLALFGRMVAEASDLNVDAAAQVAHAISVHAVENEFDYYTAVDDHKAEDDEEDAGAGMIGTVEFNSSTLYRYATVDVDRLRDNLGDTEATRRAVEAFVQGFARSLPSGKQNTFANRTLPDGIVISVRESQPVNLVGAFEEAITESPRLRHASERLAAHASAIDEAYGTAPVTSWVVRASDAASALDALGERATLDDAVASLGDTVASRLVGRQ</sequence>
<dbReference type="AlphaFoldDB" id="A0A917IK17"/>
<evidence type="ECO:0000313" key="2">
    <source>
        <dbReference type="Proteomes" id="UP000657592"/>
    </source>
</evidence>
<dbReference type="Proteomes" id="UP000657592">
    <property type="component" value="Unassembled WGS sequence"/>
</dbReference>
<dbReference type="EMBL" id="BMJY01000027">
    <property type="protein sequence ID" value="GGH51518.1"/>
    <property type="molecule type" value="Genomic_DNA"/>
</dbReference>
<accession>A0A917IK17</accession>
<proteinExistence type="predicted"/>
<dbReference type="InterPro" id="IPR010148">
    <property type="entry name" value="CRISPR-assoc_prot_CT1975"/>
</dbReference>
<organism evidence="1 2">
    <name type="scientific">Microbacterium album</name>
    <dbReference type="NCBI Taxonomy" id="2053191"/>
    <lineage>
        <taxon>Bacteria</taxon>
        <taxon>Bacillati</taxon>
        <taxon>Actinomycetota</taxon>
        <taxon>Actinomycetes</taxon>
        <taxon>Micrococcales</taxon>
        <taxon>Microbacteriaceae</taxon>
        <taxon>Microbacterium</taxon>
    </lineage>
</organism>
<dbReference type="Pfam" id="PF09344">
    <property type="entry name" value="Cas_CT1975"/>
    <property type="match status" value="1"/>
</dbReference>
<reference evidence="1" key="1">
    <citation type="journal article" date="2014" name="Int. J. Syst. Evol. Microbiol.">
        <title>Complete genome sequence of Corynebacterium casei LMG S-19264T (=DSM 44701T), isolated from a smear-ripened cheese.</title>
        <authorList>
            <consortium name="US DOE Joint Genome Institute (JGI-PGF)"/>
            <person name="Walter F."/>
            <person name="Albersmeier A."/>
            <person name="Kalinowski J."/>
            <person name="Ruckert C."/>
        </authorList>
    </citation>
    <scope>NUCLEOTIDE SEQUENCE</scope>
    <source>
        <strain evidence="1">CGMCC 1.15794</strain>
    </source>
</reference>
<protein>
    <submittedName>
        <fullName evidence="1">Type I-E CRISPR-associated protein Cas7/Cse4/CasC</fullName>
    </submittedName>
</protein>
<name>A0A917IK17_9MICO</name>
<gene>
    <name evidence="1" type="primary">cse4</name>
    <name evidence="1" type="ORF">GCM10010921_30980</name>
</gene>
<dbReference type="RefSeq" id="WP_188757303.1">
    <property type="nucleotide sequence ID" value="NZ_BMJY01000027.1"/>
</dbReference>